<dbReference type="Pfam" id="PF13279">
    <property type="entry name" value="4HBT_2"/>
    <property type="match status" value="1"/>
</dbReference>
<evidence type="ECO:0000313" key="2">
    <source>
        <dbReference type="EMBL" id="MDR7083350.1"/>
    </source>
</evidence>
<dbReference type="RefSeq" id="WP_310057891.1">
    <property type="nucleotide sequence ID" value="NZ_JAVDVQ010000010.1"/>
</dbReference>
<dbReference type="SUPFAM" id="SSF54637">
    <property type="entry name" value="Thioesterase/thiol ester dehydrase-isomerase"/>
    <property type="match status" value="1"/>
</dbReference>
<dbReference type="Gene3D" id="3.10.129.10">
    <property type="entry name" value="Hotdog Thioesterase"/>
    <property type="match status" value="1"/>
</dbReference>
<name>A0ABU1UE12_9MICC</name>
<reference evidence="2 3" key="1">
    <citation type="submission" date="2023-07" db="EMBL/GenBank/DDBJ databases">
        <title>Sorghum-associated microbial communities from plants grown in Nebraska, USA.</title>
        <authorList>
            <person name="Schachtman D."/>
        </authorList>
    </citation>
    <scope>NUCLEOTIDE SEQUENCE [LARGE SCALE GENOMIC DNA]</scope>
    <source>
        <strain evidence="2 3">BE167</strain>
    </source>
</reference>
<feature type="region of interest" description="Disordered" evidence="1">
    <location>
        <begin position="135"/>
        <end position="156"/>
    </location>
</feature>
<gene>
    <name evidence="2" type="ORF">J2X01_002644</name>
</gene>
<accession>A0ABU1UE12</accession>
<evidence type="ECO:0000256" key="1">
    <source>
        <dbReference type="SAM" id="MobiDB-lite"/>
    </source>
</evidence>
<keyword evidence="3" id="KW-1185">Reference proteome</keyword>
<keyword evidence="2" id="KW-0378">Hydrolase</keyword>
<dbReference type="CDD" id="cd00586">
    <property type="entry name" value="4HBT"/>
    <property type="match status" value="1"/>
</dbReference>
<dbReference type="Proteomes" id="UP001252243">
    <property type="component" value="Unassembled WGS sequence"/>
</dbReference>
<organism evidence="2 3">
    <name type="scientific">Arthrobacter ginsengisoli</name>
    <dbReference type="NCBI Taxonomy" id="1356565"/>
    <lineage>
        <taxon>Bacteria</taxon>
        <taxon>Bacillati</taxon>
        <taxon>Actinomycetota</taxon>
        <taxon>Actinomycetes</taxon>
        <taxon>Micrococcales</taxon>
        <taxon>Micrococcaceae</taxon>
        <taxon>Arthrobacter</taxon>
    </lineage>
</organism>
<dbReference type="GO" id="GO:0016787">
    <property type="term" value="F:hydrolase activity"/>
    <property type="evidence" value="ECO:0007669"/>
    <property type="project" value="UniProtKB-KW"/>
</dbReference>
<comment type="caution">
    <text evidence="2">The sequence shown here is derived from an EMBL/GenBank/DDBJ whole genome shotgun (WGS) entry which is preliminary data.</text>
</comment>
<dbReference type="EC" id="3.1.2.-" evidence="2"/>
<evidence type="ECO:0000313" key="3">
    <source>
        <dbReference type="Proteomes" id="UP001252243"/>
    </source>
</evidence>
<protein>
    <submittedName>
        <fullName evidence="2">Acyl-CoA thioester hydrolase</fullName>
        <ecNumber evidence="2">3.1.2.-</ecNumber>
    </submittedName>
</protein>
<dbReference type="EMBL" id="JAVDVQ010000010">
    <property type="protein sequence ID" value="MDR7083350.1"/>
    <property type="molecule type" value="Genomic_DNA"/>
</dbReference>
<dbReference type="InterPro" id="IPR029069">
    <property type="entry name" value="HotDog_dom_sf"/>
</dbReference>
<proteinExistence type="predicted"/>
<sequence length="156" mass="16898">MKPVHTRKHHVALGDVDSALVIYFAAVFRWHEQSFSEWLAQRYMPLSRILASGRGLPIVNCSASYAASIRQDDIVTLDSWVSNAGRSSFTFGTTVLSGGTVAATVETRHVWVEASPSGAFKSANLPEALRVAAGELAGSEQPSEGAPRMPARTERR</sequence>